<name>A0ACB9G6N0_CICIN</name>
<proteinExistence type="predicted"/>
<reference evidence="1 2" key="2">
    <citation type="journal article" date="2022" name="Mol. Ecol. Resour.">
        <title>The genomes of chicory, endive, great burdock and yacon provide insights into Asteraceae paleo-polyploidization history and plant inulin production.</title>
        <authorList>
            <person name="Fan W."/>
            <person name="Wang S."/>
            <person name="Wang H."/>
            <person name="Wang A."/>
            <person name="Jiang F."/>
            <person name="Liu H."/>
            <person name="Zhao H."/>
            <person name="Xu D."/>
            <person name="Zhang Y."/>
        </authorList>
    </citation>
    <scope>NUCLEOTIDE SEQUENCE [LARGE SCALE GENOMIC DNA]</scope>
    <source>
        <strain evidence="2">cv. Punajuju</strain>
        <tissue evidence="1">Leaves</tissue>
    </source>
</reference>
<evidence type="ECO:0000313" key="2">
    <source>
        <dbReference type="Proteomes" id="UP001055811"/>
    </source>
</evidence>
<gene>
    <name evidence="1" type="ORF">L2E82_08245</name>
</gene>
<dbReference type="Proteomes" id="UP001055811">
    <property type="component" value="Linkage Group LG02"/>
</dbReference>
<organism evidence="1 2">
    <name type="scientific">Cichorium intybus</name>
    <name type="common">Chicory</name>
    <dbReference type="NCBI Taxonomy" id="13427"/>
    <lineage>
        <taxon>Eukaryota</taxon>
        <taxon>Viridiplantae</taxon>
        <taxon>Streptophyta</taxon>
        <taxon>Embryophyta</taxon>
        <taxon>Tracheophyta</taxon>
        <taxon>Spermatophyta</taxon>
        <taxon>Magnoliopsida</taxon>
        <taxon>eudicotyledons</taxon>
        <taxon>Gunneridae</taxon>
        <taxon>Pentapetalae</taxon>
        <taxon>asterids</taxon>
        <taxon>campanulids</taxon>
        <taxon>Asterales</taxon>
        <taxon>Asteraceae</taxon>
        <taxon>Cichorioideae</taxon>
        <taxon>Cichorieae</taxon>
        <taxon>Cichoriinae</taxon>
        <taxon>Cichorium</taxon>
    </lineage>
</organism>
<sequence>MTLFNVSTRTTLVFIVAVPNYLSPEKFIAFCGSHVEYFSDLCFISYNGKRFSLPETEVCHIYLAQLVEYLDSAKIASIPQPGYTKLPTCPICLERLDHDTSSINITVCDHSFQCSCITKWPFWSCQLKVSVVKKRMMKLVGALFSSNVDTIVDEYNFLLATQMETQRQHYELLLVDAKSRKEILIREVIGKAEAEKTQEIQSKLEEVTKETKAVSHVSL</sequence>
<evidence type="ECO:0000313" key="1">
    <source>
        <dbReference type="EMBL" id="KAI3778858.1"/>
    </source>
</evidence>
<protein>
    <submittedName>
        <fullName evidence="1">Uncharacterized protein</fullName>
    </submittedName>
</protein>
<comment type="caution">
    <text evidence="1">The sequence shown here is derived from an EMBL/GenBank/DDBJ whole genome shotgun (WGS) entry which is preliminary data.</text>
</comment>
<dbReference type="EMBL" id="CM042010">
    <property type="protein sequence ID" value="KAI3778858.1"/>
    <property type="molecule type" value="Genomic_DNA"/>
</dbReference>
<keyword evidence="2" id="KW-1185">Reference proteome</keyword>
<reference evidence="2" key="1">
    <citation type="journal article" date="2022" name="Mol. Ecol. Resour.">
        <title>The genomes of chicory, endive, great burdock and yacon provide insights into Asteraceae palaeo-polyploidization history and plant inulin production.</title>
        <authorList>
            <person name="Fan W."/>
            <person name="Wang S."/>
            <person name="Wang H."/>
            <person name="Wang A."/>
            <person name="Jiang F."/>
            <person name="Liu H."/>
            <person name="Zhao H."/>
            <person name="Xu D."/>
            <person name="Zhang Y."/>
        </authorList>
    </citation>
    <scope>NUCLEOTIDE SEQUENCE [LARGE SCALE GENOMIC DNA]</scope>
    <source>
        <strain evidence="2">cv. Punajuju</strain>
    </source>
</reference>
<accession>A0ACB9G6N0</accession>